<keyword evidence="9" id="KW-0378">Hydrolase</keyword>
<feature type="region of interest" description="Disordered" evidence="17">
    <location>
        <begin position="22"/>
        <end position="54"/>
    </location>
</feature>
<evidence type="ECO:0000313" key="20">
    <source>
        <dbReference type="Proteomes" id="UP000836841"/>
    </source>
</evidence>
<evidence type="ECO:0000256" key="6">
    <source>
        <dbReference type="ARBA" id="ARBA00022485"/>
    </source>
</evidence>
<keyword evidence="8 16" id="KW-0227">DNA damage</keyword>
<evidence type="ECO:0000256" key="14">
    <source>
        <dbReference type="ARBA" id="ARBA00023295"/>
    </source>
</evidence>
<dbReference type="FunFam" id="1.10.1670.10:FF:000002">
    <property type="entry name" value="Adenine DNA glycosylase"/>
    <property type="match status" value="1"/>
</dbReference>
<sequence>MSLSLSLRVSIAKLSSFERETMSHSSVPRQKLMRRCRQKKEEEEPLGGDMEDLFSEKETQKIRESLLDWYDDNQRDLPWRKKSSESEKERRAYEVWVSEIMLQQTRVQTVMEYYKRWMHKWPTIYDLAQASLEEVNEMWAGLGYYRRARFLLEGAKMVVAGKEGFPNQASSLMKVKGIGEYTAGAIASIAFNEAVPVVDGNVIRVLARLKAISANPKDRLTIKNFWKLAAQLVDPLRPGDFNQSLMELGATLCSVSKPSCSTCPVSSQCRAYSENRTIPVTDYPTKVVKAKPRHDFCCVCVLEILNHEKNQRGGRFVLVKRPEGGLLAGLWEFPSVILNEEANLETRRNAMDLYLKEEFHVEPKETCAIVSRKELGEFVHIFTHIRRKIYVELLVLQLTGGTDDLFKGQAKDALTWKCVDSDVLSTMGLTSAVRKVYLMVEAHKKGLSVAAPVSSNITATSRKRRST</sequence>
<evidence type="ECO:0000313" key="19">
    <source>
        <dbReference type="EMBL" id="CAH2069725.1"/>
    </source>
</evidence>
<keyword evidence="14 16" id="KW-0326">Glycosidase</keyword>
<keyword evidence="13" id="KW-0539">Nucleus</keyword>
<comment type="cofactor">
    <cofactor evidence="16">
        <name>[4Fe-4S] cluster</name>
        <dbReference type="ChEBI" id="CHEBI:49883"/>
    </cofactor>
    <text evidence="16">Binds 1 [4Fe-4S] cluster.</text>
</comment>
<dbReference type="GO" id="GO:0000701">
    <property type="term" value="F:purine-specific mismatch base pair DNA N-glycosylase activity"/>
    <property type="evidence" value="ECO:0007669"/>
    <property type="project" value="UniProtKB-EC"/>
</dbReference>
<keyword evidence="12" id="KW-0234">DNA repair</keyword>
<dbReference type="GO" id="GO:0005634">
    <property type="term" value="C:nucleus"/>
    <property type="evidence" value="ECO:0007669"/>
    <property type="project" value="UniProtKB-SubCell"/>
</dbReference>
<dbReference type="GO" id="GO:0006284">
    <property type="term" value="P:base-excision repair"/>
    <property type="evidence" value="ECO:0007669"/>
    <property type="project" value="UniProtKB-UniRule"/>
</dbReference>
<dbReference type="GO" id="GO:0034039">
    <property type="term" value="F:8-oxo-7,8-dihydroguanine DNA N-glycosylase activity"/>
    <property type="evidence" value="ECO:0007669"/>
    <property type="project" value="TreeGrafter"/>
</dbReference>
<dbReference type="SUPFAM" id="SSF55811">
    <property type="entry name" value="Nudix"/>
    <property type="match status" value="1"/>
</dbReference>
<evidence type="ECO:0000259" key="18">
    <source>
        <dbReference type="SMART" id="SM00478"/>
    </source>
</evidence>
<evidence type="ECO:0000256" key="13">
    <source>
        <dbReference type="ARBA" id="ARBA00023242"/>
    </source>
</evidence>
<dbReference type="Pfam" id="PF14815">
    <property type="entry name" value="NUDIX_4"/>
    <property type="match status" value="1"/>
</dbReference>
<reference evidence="19 20" key="1">
    <citation type="submission" date="2022-03" db="EMBL/GenBank/DDBJ databases">
        <authorList>
            <person name="Nunn A."/>
            <person name="Chopra R."/>
            <person name="Nunn A."/>
            <person name="Contreras Garrido A."/>
        </authorList>
    </citation>
    <scope>NUCLEOTIDE SEQUENCE [LARGE SCALE GENOMIC DNA]</scope>
</reference>
<dbReference type="GO" id="GO:0035485">
    <property type="term" value="F:adenine/guanine mispair binding"/>
    <property type="evidence" value="ECO:0007669"/>
    <property type="project" value="TreeGrafter"/>
</dbReference>
<accession>A0AAU9SJU0</accession>
<keyword evidence="7" id="KW-0479">Metal-binding</keyword>
<comment type="catalytic activity">
    <reaction evidence="1 16">
        <text>Hydrolyzes free adenine bases from 7,8-dihydro-8-oxoguanine:adenine mismatched double-stranded DNA, leaving an apurinic site.</text>
        <dbReference type="EC" id="3.2.2.31"/>
    </reaction>
</comment>
<keyword evidence="6" id="KW-0004">4Fe-4S</keyword>
<keyword evidence="20" id="KW-1185">Reference proteome</keyword>
<organism evidence="19 20">
    <name type="scientific">Thlaspi arvense</name>
    <name type="common">Field penny-cress</name>
    <dbReference type="NCBI Taxonomy" id="13288"/>
    <lineage>
        <taxon>Eukaryota</taxon>
        <taxon>Viridiplantae</taxon>
        <taxon>Streptophyta</taxon>
        <taxon>Embryophyta</taxon>
        <taxon>Tracheophyta</taxon>
        <taxon>Spermatophyta</taxon>
        <taxon>Magnoliopsida</taxon>
        <taxon>eudicotyledons</taxon>
        <taxon>Gunneridae</taxon>
        <taxon>Pentapetalae</taxon>
        <taxon>rosids</taxon>
        <taxon>malvids</taxon>
        <taxon>Brassicales</taxon>
        <taxon>Brassicaceae</taxon>
        <taxon>Thlaspideae</taxon>
        <taxon>Thlaspi</taxon>
    </lineage>
</organism>
<dbReference type="Gene3D" id="3.90.79.10">
    <property type="entry name" value="Nucleoside Triphosphate Pyrophosphohydrolase"/>
    <property type="match status" value="1"/>
</dbReference>
<gene>
    <name evidence="19" type="ORF">TAV2_LOCUS21067</name>
</gene>
<keyword evidence="11" id="KW-0411">Iron-sulfur</keyword>
<dbReference type="CDD" id="cd00056">
    <property type="entry name" value="ENDO3c"/>
    <property type="match status" value="1"/>
</dbReference>
<dbReference type="AlphaFoldDB" id="A0AAU9SJU0"/>
<dbReference type="Gene3D" id="1.10.340.30">
    <property type="entry name" value="Hypothetical protein, domain 2"/>
    <property type="match status" value="1"/>
</dbReference>
<comment type="similarity">
    <text evidence="3 16">Belongs to the Nth/MutY family.</text>
</comment>
<dbReference type="FunFam" id="3.90.79.10:FF:000026">
    <property type="entry name" value="Adenine DNA glycosylase"/>
    <property type="match status" value="1"/>
</dbReference>
<evidence type="ECO:0000256" key="17">
    <source>
        <dbReference type="SAM" id="MobiDB-lite"/>
    </source>
</evidence>
<dbReference type="InterPro" id="IPR029119">
    <property type="entry name" value="MutY_C"/>
</dbReference>
<dbReference type="EMBL" id="OU466862">
    <property type="protein sequence ID" value="CAH2069725.1"/>
    <property type="molecule type" value="Genomic_DNA"/>
</dbReference>
<comment type="function">
    <text evidence="15">Involved in oxidative DNA damage repair. Initiates repair of A*oxoG to C*G by removing the inappropriately paired adenine base from the DNA backbone. Possesses both adenine and 2-OH-A DNA glycosylase activities.</text>
</comment>
<evidence type="ECO:0000256" key="4">
    <source>
        <dbReference type="ARBA" id="ARBA00012045"/>
    </source>
</evidence>
<feature type="domain" description="HhH-GPD" evidence="18">
    <location>
        <begin position="101"/>
        <end position="251"/>
    </location>
</feature>
<evidence type="ECO:0000256" key="12">
    <source>
        <dbReference type="ARBA" id="ARBA00023204"/>
    </source>
</evidence>
<dbReference type="InterPro" id="IPR044298">
    <property type="entry name" value="MIG/MutY"/>
</dbReference>
<dbReference type="GO" id="GO:0051539">
    <property type="term" value="F:4 iron, 4 sulfur cluster binding"/>
    <property type="evidence" value="ECO:0007669"/>
    <property type="project" value="UniProtKB-UniRule"/>
</dbReference>
<comment type="function">
    <text evidence="16">Adenine glycosylase active on G-A mispairs.</text>
</comment>
<feature type="compositionally biased region" description="Acidic residues" evidence="17">
    <location>
        <begin position="43"/>
        <end position="53"/>
    </location>
</feature>
<evidence type="ECO:0000256" key="3">
    <source>
        <dbReference type="ARBA" id="ARBA00008343"/>
    </source>
</evidence>
<dbReference type="InterPro" id="IPR005760">
    <property type="entry name" value="A/G_AdeGlyc_MutY"/>
</dbReference>
<dbReference type="PANTHER" id="PTHR42944">
    <property type="entry name" value="ADENINE DNA GLYCOSYLASE"/>
    <property type="match status" value="1"/>
</dbReference>
<evidence type="ECO:0000256" key="15">
    <source>
        <dbReference type="ARBA" id="ARBA00058024"/>
    </source>
</evidence>
<dbReference type="InterPro" id="IPR015797">
    <property type="entry name" value="NUDIX_hydrolase-like_dom_sf"/>
</dbReference>
<evidence type="ECO:0000256" key="8">
    <source>
        <dbReference type="ARBA" id="ARBA00022763"/>
    </source>
</evidence>
<dbReference type="InterPro" id="IPR011257">
    <property type="entry name" value="DNA_glycosylase"/>
</dbReference>
<dbReference type="Pfam" id="PF00730">
    <property type="entry name" value="HhH-GPD"/>
    <property type="match status" value="1"/>
</dbReference>
<evidence type="ECO:0000256" key="5">
    <source>
        <dbReference type="ARBA" id="ARBA00022023"/>
    </source>
</evidence>
<name>A0AAU9SJU0_THLAR</name>
<evidence type="ECO:0000256" key="9">
    <source>
        <dbReference type="ARBA" id="ARBA00022801"/>
    </source>
</evidence>
<dbReference type="InterPro" id="IPR023170">
    <property type="entry name" value="HhH_base_excis_C"/>
</dbReference>
<dbReference type="InterPro" id="IPR003265">
    <property type="entry name" value="HhH-GPD_domain"/>
</dbReference>
<evidence type="ECO:0000256" key="11">
    <source>
        <dbReference type="ARBA" id="ARBA00023014"/>
    </source>
</evidence>
<evidence type="ECO:0000256" key="7">
    <source>
        <dbReference type="ARBA" id="ARBA00022723"/>
    </source>
</evidence>
<dbReference type="CDD" id="cd03431">
    <property type="entry name" value="NUDIX_DNA_Glycosylase_C-MutY"/>
    <property type="match status" value="1"/>
</dbReference>
<evidence type="ECO:0000256" key="2">
    <source>
        <dbReference type="ARBA" id="ARBA00004123"/>
    </source>
</evidence>
<dbReference type="EC" id="3.2.2.31" evidence="4 16"/>
<dbReference type="SUPFAM" id="SSF48150">
    <property type="entry name" value="DNA-glycosylase"/>
    <property type="match status" value="1"/>
</dbReference>
<dbReference type="GO" id="GO:0046872">
    <property type="term" value="F:metal ion binding"/>
    <property type="evidence" value="ECO:0007669"/>
    <property type="project" value="UniProtKB-UniRule"/>
</dbReference>
<dbReference type="Proteomes" id="UP000836841">
    <property type="component" value="Chromosome 6"/>
</dbReference>
<proteinExistence type="inferred from homology"/>
<dbReference type="SMART" id="SM00478">
    <property type="entry name" value="ENDO3c"/>
    <property type="match status" value="1"/>
</dbReference>
<dbReference type="Gene3D" id="1.10.1670.10">
    <property type="entry name" value="Helix-hairpin-Helix base-excision DNA repair enzymes (C-terminal)"/>
    <property type="match status" value="1"/>
</dbReference>
<dbReference type="NCBIfam" id="TIGR01084">
    <property type="entry name" value="mutY"/>
    <property type="match status" value="1"/>
</dbReference>
<dbReference type="FunFam" id="1.10.340.30:FF:000011">
    <property type="entry name" value="Adenine DNA glycosylase"/>
    <property type="match status" value="1"/>
</dbReference>
<dbReference type="GO" id="GO:0006298">
    <property type="term" value="P:mismatch repair"/>
    <property type="evidence" value="ECO:0007669"/>
    <property type="project" value="TreeGrafter"/>
</dbReference>
<protein>
    <recommendedName>
        <fullName evidence="5 16">Adenine DNA glycosylase</fullName>
        <ecNumber evidence="4 16">3.2.2.31</ecNumber>
    </recommendedName>
</protein>
<evidence type="ECO:0000256" key="1">
    <source>
        <dbReference type="ARBA" id="ARBA00000843"/>
    </source>
</evidence>
<dbReference type="GO" id="GO:0032357">
    <property type="term" value="F:oxidized purine DNA binding"/>
    <property type="evidence" value="ECO:0007669"/>
    <property type="project" value="TreeGrafter"/>
</dbReference>
<evidence type="ECO:0000256" key="10">
    <source>
        <dbReference type="ARBA" id="ARBA00023004"/>
    </source>
</evidence>
<keyword evidence="10 16" id="KW-0408">Iron</keyword>
<comment type="subcellular location">
    <subcellularLocation>
        <location evidence="2">Nucleus</location>
    </subcellularLocation>
</comment>
<evidence type="ECO:0000256" key="16">
    <source>
        <dbReference type="RuleBase" id="RU365096"/>
    </source>
</evidence>
<dbReference type="PANTHER" id="PTHR42944:SF1">
    <property type="entry name" value="ADENINE DNA GLYCOSYLASE"/>
    <property type="match status" value="1"/>
</dbReference>